<dbReference type="InterPro" id="IPR043129">
    <property type="entry name" value="ATPase_NBD"/>
</dbReference>
<feature type="domain" description="Carbohydrate kinase FGGY N-terminal" evidence="12">
    <location>
        <begin position="153"/>
        <end position="271"/>
    </location>
</feature>
<keyword evidence="4 10" id="KW-0808">Transferase</keyword>
<keyword evidence="6 10" id="KW-0418">Kinase</keyword>
<evidence type="ECO:0000256" key="6">
    <source>
        <dbReference type="ARBA" id="ARBA00022777"/>
    </source>
</evidence>
<feature type="compositionally biased region" description="Acidic residues" evidence="11">
    <location>
        <begin position="743"/>
        <end position="753"/>
    </location>
</feature>
<keyword evidence="7" id="KW-0319">Glycerol metabolism</keyword>
<evidence type="ECO:0000313" key="15">
    <source>
        <dbReference type="Proteomes" id="UP000812966"/>
    </source>
</evidence>
<keyword evidence="15" id="KW-1185">Reference proteome</keyword>
<dbReference type="InterPro" id="IPR018484">
    <property type="entry name" value="FGGY_N"/>
</dbReference>
<evidence type="ECO:0000256" key="9">
    <source>
        <dbReference type="ARBA" id="ARBA00043149"/>
    </source>
</evidence>
<protein>
    <recommendedName>
        <fullName evidence="3">glycerol kinase</fullName>
        <ecNumber evidence="3">2.7.1.30</ecNumber>
    </recommendedName>
    <alternativeName>
        <fullName evidence="9">ATP:glycerol 3-phosphotransferase</fullName>
    </alternativeName>
</protein>
<dbReference type="AlphaFoldDB" id="A0A8K0NND3"/>
<feature type="region of interest" description="Disordered" evidence="11">
    <location>
        <begin position="735"/>
        <end position="759"/>
    </location>
</feature>
<dbReference type="OrthoDB" id="5422795at2759"/>
<feature type="region of interest" description="Disordered" evidence="11">
    <location>
        <begin position="271"/>
        <end position="305"/>
    </location>
</feature>
<dbReference type="Pfam" id="PF00370">
    <property type="entry name" value="FGGY_N"/>
    <property type="match status" value="2"/>
</dbReference>
<dbReference type="GO" id="GO:0004370">
    <property type="term" value="F:glycerol kinase activity"/>
    <property type="evidence" value="ECO:0007669"/>
    <property type="project" value="UniProtKB-EC"/>
</dbReference>
<feature type="domain" description="Carbohydrate kinase FGGY N-terminal" evidence="12">
    <location>
        <begin position="355"/>
        <end position="488"/>
    </location>
</feature>
<comment type="pathway">
    <text evidence="1">Polyol metabolism; glycerol degradation via glycerol kinase pathway; sn-glycerol 3-phosphate from glycerol: step 1/1.</text>
</comment>
<comment type="similarity">
    <text evidence="2 10">Belongs to the FGGY kinase family.</text>
</comment>
<dbReference type="PROSITE" id="PS00445">
    <property type="entry name" value="FGGY_KINASES_2"/>
    <property type="match status" value="1"/>
</dbReference>
<dbReference type="SUPFAM" id="SSF53067">
    <property type="entry name" value="Actin-like ATPase domain"/>
    <property type="match status" value="3"/>
</dbReference>
<evidence type="ECO:0000256" key="3">
    <source>
        <dbReference type="ARBA" id="ARBA00012099"/>
    </source>
</evidence>
<dbReference type="GO" id="GO:0046167">
    <property type="term" value="P:glycerol-3-phosphate biosynthetic process"/>
    <property type="evidence" value="ECO:0007669"/>
    <property type="project" value="TreeGrafter"/>
</dbReference>
<evidence type="ECO:0000259" key="13">
    <source>
        <dbReference type="Pfam" id="PF02782"/>
    </source>
</evidence>
<dbReference type="GO" id="GO:0019563">
    <property type="term" value="P:glycerol catabolic process"/>
    <property type="evidence" value="ECO:0007669"/>
    <property type="project" value="UniProtKB-UniPathway"/>
</dbReference>
<feature type="domain" description="Carbohydrate kinase FGGY C-terminal" evidence="13">
    <location>
        <begin position="498"/>
        <end position="688"/>
    </location>
</feature>
<evidence type="ECO:0000259" key="12">
    <source>
        <dbReference type="Pfam" id="PF00370"/>
    </source>
</evidence>
<evidence type="ECO:0000256" key="5">
    <source>
        <dbReference type="ARBA" id="ARBA00022741"/>
    </source>
</evidence>
<dbReference type="PANTHER" id="PTHR10196:SF69">
    <property type="entry name" value="GLYCEROL KINASE"/>
    <property type="match status" value="1"/>
</dbReference>
<evidence type="ECO:0000256" key="1">
    <source>
        <dbReference type="ARBA" id="ARBA00005190"/>
    </source>
</evidence>
<dbReference type="EMBL" id="JABELV010000176">
    <property type="protein sequence ID" value="KAG7528598.1"/>
    <property type="molecule type" value="Genomic_DNA"/>
</dbReference>
<name>A0A8K0NND3_9TREE</name>
<feature type="compositionally biased region" description="Gly residues" evidence="11">
    <location>
        <begin position="1"/>
        <end position="21"/>
    </location>
</feature>
<reference evidence="14" key="1">
    <citation type="submission" date="2020-04" db="EMBL/GenBank/DDBJ databases">
        <title>Analysis of mating type loci in Filobasidium floriforme.</title>
        <authorList>
            <person name="Nowrousian M."/>
        </authorList>
    </citation>
    <scope>NUCLEOTIDE SEQUENCE</scope>
    <source>
        <strain evidence="14">CBS 6242</strain>
    </source>
</reference>
<dbReference type="PANTHER" id="PTHR10196">
    <property type="entry name" value="SUGAR KINASE"/>
    <property type="match status" value="1"/>
</dbReference>
<organism evidence="14 15">
    <name type="scientific">Filobasidium floriforme</name>
    <dbReference type="NCBI Taxonomy" id="5210"/>
    <lineage>
        <taxon>Eukaryota</taxon>
        <taxon>Fungi</taxon>
        <taxon>Dikarya</taxon>
        <taxon>Basidiomycota</taxon>
        <taxon>Agaricomycotina</taxon>
        <taxon>Tremellomycetes</taxon>
        <taxon>Filobasidiales</taxon>
        <taxon>Filobasidiaceae</taxon>
        <taxon>Filobasidium</taxon>
    </lineage>
</organism>
<evidence type="ECO:0000256" key="4">
    <source>
        <dbReference type="ARBA" id="ARBA00022679"/>
    </source>
</evidence>
<evidence type="ECO:0000256" key="2">
    <source>
        <dbReference type="ARBA" id="ARBA00009156"/>
    </source>
</evidence>
<evidence type="ECO:0000256" key="8">
    <source>
        <dbReference type="ARBA" id="ARBA00022840"/>
    </source>
</evidence>
<keyword evidence="5" id="KW-0547">Nucleotide-binding</keyword>
<dbReference type="CDD" id="cd07792">
    <property type="entry name" value="ASKHA_NBD_FGGY_GK1-3-like"/>
    <property type="match status" value="1"/>
</dbReference>
<gene>
    <name evidence="14" type="ORF">FFLO_06052</name>
</gene>
<dbReference type="InterPro" id="IPR018483">
    <property type="entry name" value="Carb_kinase_FGGY_CS"/>
</dbReference>
<comment type="caution">
    <text evidence="14">The sequence shown here is derived from an EMBL/GenBank/DDBJ whole genome shotgun (WGS) entry which is preliminary data.</text>
</comment>
<dbReference type="InterPro" id="IPR018485">
    <property type="entry name" value="FGGY_C"/>
</dbReference>
<dbReference type="Gene3D" id="3.30.420.40">
    <property type="match status" value="2"/>
</dbReference>
<dbReference type="GO" id="GO:0005739">
    <property type="term" value="C:mitochondrion"/>
    <property type="evidence" value="ECO:0007669"/>
    <property type="project" value="TreeGrafter"/>
</dbReference>
<dbReference type="GO" id="GO:0006641">
    <property type="term" value="P:triglyceride metabolic process"/>
    <property type="evidence" value="ECO:0007669"/>
    <property type="project" value="TreeGrafter"/>
</dbReference>
<dbReference type="InterPro" id="IPR042018">
    <property type="entry name" value="GK1-3_metazoan-type"/>
</dbReference>
<evidence type="ECO:0000256" key="10">
    <source>
        <dbReference type="RuleBase" id="RU003733"/>
    </source>
</evidence>
<dbReference type="FunFam" id="3.30.420.40:FF:000108">
    <property type="entry name" value="Glycerol kinase, glycosomal"/>
    <property type="match status" value="1"/>
</dbReference>
<feature type="compositionally biased region" description="Polar residues" evidence="11">
    <location>
        <begin position="40"/>
        <end position="49"/>
    </location>
</feature>
<dbReference type="Proteomes" id="UP000812966">
    <property type="component" value="Unassembled WGS sequence"/>
</dbReference>
<keyword evidence="8" id="KW-0067">ATP-binding</keyword>
<feature type="region of interest" description="Disordered" evidence="11">
    <location>
        <begin position="1"/>
        <end position="68"/>
    </location>
</feature>
<accession>A0A8K0NND3</accession>
<proteinExistence type="inferred from homology"/>
<evidence type="ECO:0000256" key="11">
    <source>
        <dbReference type="SAM" id="MobiDB-lite"/>
    </source>
</evidence>
<dbReference type="EC" id="2.7.1.30" evidence="3"/>
<dbReference type="UniPathway" id="UPA00618">
    <property type="reaction ID" value="UER00672"/>
</dbReference>
<evidence type="ECO:0000256" key="7">
    <source>
        <dbReference type="ARBA" id="ARBA00022798"/>
    </source>
</evidence>
<dbReference type="GO" id="GO:0005524">
    <property type="term" value="F:ATP binding"/>
    <property type="evidence" value="ECO:0007669"/>
    <property type="project" value="UniProtKB-KW"/>
</dbReference>
<evidence type="ECO:0000313" key="14">
    <source>
        <dbReference type="EMBL" id="KAG7528598.1"/>
    </source>
</evidence>
<sequence length="759" mass="82039">MQGPGSGSGSGTGTPPSGGGNVNSNPFGFGTFTAIDEDSPLNSPFSSAPASRRGSFAHPHQSGPRPAIVRRRDSANWQEGAIDITGAPSLLSRAGSPTLPLMTTKTRSAASSRRGSFVGTPQGGFGGLGGQGFGMSGMNDLMNREKKKGEFVGSVDCGTTSTRFIVFDQYAKIICEHQMEFQQYYPHPGWHEHEPYDLVDSMNECIAQAIEKLEFLGFSASDIKCIGITNQRETVVCWDKTTGKPLCKTVVWDDARTVGVVREFQKKLDEEGLPFGDNEEDERDPKEGGGYFKAKKEQTGEGTAEDGAQALAEKLKNGLGVAEQAKKEGGGDDGLPTPTVISDVAISGGKRRRKGKEALVDITGLPLSTYFSAIKLKWLTDHHPEVRKAFQEDRLAFGTVDSWLLYNLTGGVDGGIHAIDCTNASRTLLMSLKTLQWYQPLIDFFGLKSSILPKIVSSSEVYGKIASGPLENVPIAGMVGDQQAALVGNKCLSKGQAKNTYGTGSFVLFNTGPDVVRSKNGLISTVAYRLGDHEAPTYALEGSIAVAGSAIKWLRDQVGLIDESAEMDALCSHVKDTGGVYFVTAFSGLLAPYWDPNAGGMIVGLTQYSTASHIARATLEAVCYQSRAVLDVIEQESGVRLDELKVDGGVTNSDLAMQIQADIGGFRVCRPHMRESTALGSALLAGHALKLFGWDLSKPETLSEVNMQEAMYFDPEWPEAKRRKNVRGWERAVERARSWHTAEEEDEAEAEFEKEDHYE</sequence>
<dbReference type="PROSITE" id="PS00933">
    <property type="entry name" value="FGGY_KINASES_1"/>
    <property type="match status" value="1"/>
</dbReference>
<dbReference type="Pfam" id="PF02782">
    <property type="entry name" value="FGGY_C"/>
    <property type="match status" value="1"/>
</dbReference>